<dbReference type="InterPro" id="IPR011047">
    <property type="entry name" value="Quinoprotein_ADH-like_sf"/>
</dbReference>
<feature type="region of interest" description="Disordered" evidence="1">
    <location>
        <begin position="1"/>
        <end position="43"/>
    </location>
</feature>
<protein>
    <recommendedName>
        <fullName evidence="2">Pyrrolo-quinoline quinone repeat domain-containing protein</fullName>
    </recommendedName>
</protein>
<evidence type="ECO:0000313" key="4">
    <source>
        <dbReference type="Proteomes" id="UP000018291"/>
    </source>
</evidence>
<dbReference type="PANTHER" id="PTHR34512:SF30">
    <property type="entry name" value="OUTER MEMBRANE PROTEIN ASSEMBLY FACTOR BAMB"/>
    <property type="match status" value="1"/>
</dbReference>
<dbReference type="RefSeq" id="WP_012225246.1">
    <property type="nucleotide sequence ID" value="NZ_HG422565.1"/>
</dbReference>
<dbReference type="Gene3D" id="2.130.10.10">
    <property type="entry name" value="YVTN repeat-like/Quinoprotein amine dehydrogenase"/>
    <property type="match status" value="2"/>
</dbReference>
<feature type="domain" description="Pyrrolo-quinoline quinone repeat" evidence="2">
    <location>
        <begin position="497"/>
        <end position="616"/>
    </location>
</feature>
<dbReference type="InterPro" id="IPR015943">
    <property type="entry name" value="WD40/YVTN_repeat-like_dom_sf"/>
</dbReference>
<reference evidence="3 4" key="1">
    <citation type="journal article" date="2013" name="ISME J.">
        <title>Metabolic model for the filamentous 'Candidatus Microthrix parvicella' based on genomic and metagenomic analyses.</title>
        <authorList>
            <person name="Jon McIlroy S."/>
            <person name="Kristiansen R."/>
            <person name="Albertsen M."/>
            <person name="Michael Karst S."/>
            <person name="Rossetti S."/>
            <person name="Lund Nielsen J."/>
            <person name="Tandoi V."/>
            <person name="James Seviour R."/>
            <person name="Nielsen P.H."/>
        </authorList>
    </citation>
    <scope>NUCLEOTIDE SEQUENCE [LARGE SCALE GENOMIC DNA]</scope>
    <source>
        <strain evidence="3 4">RN1</strain>
    </source>
</reference>
<dbReference type="EMBL" id="CANL01000009">
    <property type="protein sequence ID" value="CCM63112.1"/>
    <property type="molecule type" value="Genomic_DNA"/>
</dbReference>
<dbReference type="eggNOG" id="COG1520">
    <property type="taxonomic scope" value="Bacteria"/>
</dbReference>
<dbReference type="PANTHER" id="PTHR34512">
    <property type="entry name" value="CELL SURFACE PROTEIN"/>
    <property type="match status" value="1"/>
</dbReference>
<dbReference type="HOGENOM" id="CLU_437886_0_0_11"/>
<sequence>MDSRDPTHSSGTLAAYETMADQPRRGGPHDPPAASGRRWSPVVVGGPVGPHRWDDFTEDDLEDPLSGVTPQVYSDDFIIDSSDHGRPQPAPYTAGPYFAGPYGAGQYGADPYSDGAYVDGFYAAEAYGDEAPEQPAWWDLPIWAPPRLVLVIGALVLTIVVWPLSHGSESDQAGAAESDVAGLVPVAEGGDVVGASAFGRAWSATVPGVLTLLGNPSRSFNGTGPLPTRPRVVDRRTQPGMGAGPASQALVAERSDGHTWAISAGADGKVGFTDADSGEQLLAPLETSRAIRGTPTLDPDGYPLLYVGGDDGELRVVALDRGSQPEVLWSLRSSTVSPSQWGTDWKGSPLVRDDTLIMGGGNSNLHVIKLNRSIDEMGKVRVAPELVAALPTWDDELDRNLGDRETGIDASVALDGQTAWVVNGGGLLTGWDLSPLDRGGQARKVLRFWAGDAVDTAVTLDETGAIYLATSGRRNNARTAELGRVMKLDPGNPENPLVWSTAGSPLGDSGVAGAPVVTAGLVVVVGNEGKLVAFDRDSGRVQWARQVQAPARATPVMVDGAMVVGSCDGLLRAWDLGLDGPEERWSLNVGGCIESPVTAWAGRLFVPQRNGGLVVVGSADAAAG</sequence>
<dbReference type="AlphaFoldDB" id="R4Z3E3"/>
<dbReference type="InterPro" id="IPR002372">
    <property type="entry name" value="PQQ_rpt_dom"/>
</dbReference>
<accession>R4Z3E3</accession>
<dbReference type="SUPFAM" id="SSF50998">
    <property type="entry name" value="Quinoprotein alcohol dehydrogenase-like"/>
    <property type="match status" value="1"/>
</dbReference>
<evidence type="ECO:0000259" key="2">
    <source>
        <dbReference type="Pfam" id="PF13360"/>
    </source>
</evidence>
<dbReference type="Pfam" id="PF13360">
    <property type="entry name" value="PQQ_2"/>
    <property type="match status" value="1"/>
</dbReference>
<organism evidence="3 4">
    <name type="scientific">Candidatus Neomicrothrix parvicella RN1</name>
    <dbReference type="NCBI Taxonomy" id="1229780"/>
    <lineage>
        <taxon>Bacteria</taxon>
        <taxon>Bacillati</taxon>
        <taxon>Actinomycetota</taxon>
        <taxon>Acidimicrobiia</taxon>
        <taxon>Acidimicrobiales</taxon>
        <taxon>Microthrixaceae</taxon>
        <taxon>Candidatus Neomicrothrix</taxon>
    </lineage>
</organism>
<evidence type="ECO:0000256" key="1">
    <source>
        <dbReference type="SAM" id="MobiDB-lite"/>
    </source>
</evidence>
<keyword evidence="4" id="KW-1185">Reference proteome</keyword>
<name>R4Z3E3_9ACTN</name>
<comment type="caution">
    <text evidence="3">The sequence shown here is derived from an EMBL/GenBank/DDBJ whole genome shotgun (WGS) entry which is preliminary data.</text>
</comment>
<feature type="region of interest" description="Disordered" evidence="1">
    <location>
        <begin position="220"/>
        <end position="245"/>
    </location>
</feature>
<dbReference type="STRING" id="1229780.BN381_170033"/>
<dbReference type="Proteomes" id="UP000018291">
    <property type="component" value="Unassembled WGS sequence"/>
</dbReference>
<gene>
    <name evidence="3" type="ORF">BN381_170033</name>
</gene>
<evidence type="ECO:0000313" key="3">
    <source>
        <dbReference type="EMBL" id="CCM63112.1"/>
    </source>
</evidence>
<proteinExistence type="predicted"/>